<evidence type="ECO:0000313" key="2">
    <source>
        <dbReference type="EMBL" id="PWU70179.1"/>
    </source>
</evidence>
<protein>
    <submittedName>
        <fullName evidence="2">ABC transporter permease</fullName>
    </submittedName>
</protein>
<feature type="transmembrane region" description="Helical" evidence="1">
    <location>
        <begin position="147"/>
        <end position="169"/>
    </location>
</feature>
<comment type="caution">
    <text evidence="2">The sequence shown here is derived from an EMBL/GenBank/DDBJ whole genome shotgun (WGS) entry which is preliminary data.</text>
</comment>
<reference evidence="2 3" key="1">
    <citation type="submission" date="2018-05" db="EMBL/GenBank/DDBJ databases">
        <title>Genomic analysis of Gracilibacillus dipsosauri DD1 reveals novel features of a salt-tolerant amylase.</title>
        <authorList>
            <person name="Deutch C.E."/>
            <person name="Yang S."/>
        </authorList>
    </citation>
    <scope>NUCLEOTIDE SEQUENCE [LARGE SCALE GENOMIC DNA]</scope>
    <source>
        <strain evidence="2 3">DD1</strain>
    </source>
</reference>
<dbReference type="RefSeq" id="WP_109983061.1">
    <property type="nucleotide sequence ID" value="NZ_QGTD01000003.1"/>
</dbReference>
<organism evidence="2 3">
    <name type="scientific">Gracilibacillus dipsosauri</name>
    <dbReference type="NCBI Taxonomy" id="178340"/>
    <lineage>
        <taxon>Bacteria</taxon>
        <taxon>Bacillati</taxon>
        <taxon>Bacillota</taxon>
        <taxon>Bacilli</taxon>
        <taxon>Bacillales</taxon>
        <taxon>Bacillaceae</taxon>
        <taxon>Gracilibacillus</taxon>
    </lineage>
</organism>
<dbReference type="Proteomes" id="UP000245624">
    <property type="component" value="Unassembled WGS sequence"/>
</dbReference>
<keyword evidence="1" id="KW-1133">Transmembrane helix</keyword>
<feature type="transmembrane region" description="Helical" evidence="1">
    <location>
        <begin position="18"/>
        <end position="38"/>
    </location>
</feature>
<feature type="transmembrane region" description="Helical" evidence="1">
    <location>
        <begin position="58"/>
        <end position="78"/>
    </location>
</feature>
<dbReference type="AlphaFoldDB" id="A0A317L8N9"/>
<evidence type="ECO:0000313" key="3">
    <source>
        <dbReference type="Proteomes" id="UP000245624"/>
    </source>
</evidence>
<name>A0A317L8N9_9BACI</name>
<dbReference type="PANTHER" id="PTHR37305:SF1">
    <property type="entry name" value="MEMBRANE PROTEIN"/>
    <property type="match status" value="1"/>
</dbReference>
<dbReference type="EMBL" id="QGTD01000003">
    <property type="protein sequence ID" value="PWU70179.1"/>
    <property type="molecule type" value="Genomic_DNA"/>
</dbReference>
<keyword evidence="1" id="KW-0812">Transmembrane</keyword>
<sequence>MTNLIRVEIFKLVQSKTLWLLIIIITGLSTLLHSLVITDWWQLSGTEFDRAQLSELNALSAFTLPLLFSFIVSALAGFHVSTEFSQSGVIKNQIISGHHIAYIYMAKYLVFSLGSIIVTILIPLLTAIILVLLFGHGDLINLSNFTYLGRAFSLFTLQFLCFTAVVLWIAIGTGDSGQTIIFTLLLSIIMFIIEKFLTYPVIQLLYENSFFYQFSEVFHYSMTTGEILKSIVIAIISLIVILSGGMFVFNRKEIK</sequence>
<feature type="transmembrane region" description="Helical" evidence="1">
    <location>
        <begin position="108"/>
        <end position="135"/>
    </location>
</feature>
<feature type="transmembrane region" description="Helical" evidence="1">
    <location>
        <begin position="227"/>
        <end position="249"/>
    </location>
</feature>
<accession>A0A317L8N9</accession>
<keyword evidence="1" id="KW-0472">Membrane</keyword>
<evidence type="ECO:0000256" key="1">
    <source>
        <dbReference type="SAM" id="Phobius"/>
    </source>
</evidence>
<keyword evidence="3" id="KW-1185">Reference proteome</keyword>
<dbReference type="PANTHER" id="PTHR37305">
    <property type="entry name" value="INTEGRAL MEMBRANE PROTEIN-RELATED"/>
    <property type="match status" value="1"/>
</dbReference>
<feature type="transmembrane region" description="Helical" evidence="1">
    <location>
        <begin position="181"/>
        <end position="202"/>
    </location>
</feature>
<gene>
    <name evidence="2" type="ORF">DLJ74_01575</name>
</gene>
<dbReference type="OrthoDB" id="2388369at2"/>
<proteinExistence type="predicted"/>